<protein>
    <submittedName>
        <fullName evidence="1">Uncharacterized protein</fullName>
    </submittedName>
</protein>
<sequence>MRVNKSLQSAPQTAACTATERDVKPMKWKQKCENSFYVHVDCRFLLTIETHVKTGYFTVEIDFIRHILIIDLRP</sequence>
<name>A0A8T2NTG0_9TELE</name>
<gene>
    <name evidence="1" type="ORF">JZ751_015698</name>
</gene>
<proteinExistence type="predicted"/>
<dbReference type="EMBL" id="JAFBMS010000026">
    <property type="protein sequence ID" value="KAG9342826.1"/>
    <property type="molecule type" value="Genomic_DNA"/>
</dbReference>
<comment type="caution">
    <text evidence="1">The sequence shown here is derived from an EMBL/GenBank/DDBJ whole genome shotgun (WGS) entry which is preliminary data.</text>
</comment>
<reference evidence="1" key="1">
    <citation type="thesis" date="2021" institute="BYU ScholarsArchive" country="Provo, UT, USA">
        <title>Applications of and Algorithms for Genome Assembly and Genomic Analyses with an Emphasis on Marine Teleosts.</title>
        <authorList>
            <person name="Pickett B.D."/>
        </authorList>
    </citation>
    <scope>NUCLEOTIDE SEQUENCE</scope>
    <source>
        <strain evidence="1">HI-2016</strain>
    </source>
</reference>
<dbReference type="AlphaFoldDB" id="A0A8T2NTG0"/>
<accession>A0A8T2NTG0</accession>
<evidence type="ECO:0000313" key="1">
    <source>
        <dbReference type="EMBL" id="KAG9342826.1"/>
    </source>
</evidence>
<organism evidence="1 2">
    <name type="scientific">Albula glossodonta</name>
    <name type="common">roundjaw bonefish</name>
    <dbReference type="NCBI Taxonomy" id="121402"/>
    <lineage>
        <taxon>Eukaryota</taxon>
        <taxon>Metazoa</taxon>
        <taxon>Chordata</taxon>
        <taxon>Craniata</taxon>
        <taxon>Vertebrata</taxon>
        <taxon>Euteleostomi</taxon>
        <taxon>Actinopterygii</taxon>
        <taxon>Neopterygii</taxon>
        <taxon>Teleostei</taxon>
        <taxon>Albuliformes</taxon>
        <taxon>Albulidae</taxon>
        <taxon>Albula</taxon>
    </lineage>
</organism>
<evidence type="ECO:0000313" key="2">
    <source>
        <dbReference type="Proteomes" id="UP000824540"/>
    </source>
</evidence>
<keyword evidence="2" id="KW-1185">Reference proteome</keyword>
<dbReference type="Proteomes" id="UP000824540">
    <property type="component" value="Unassembled WGS sequence"/>
</dbReference>